<evidence type="ECO:0000313" key="2">
    <source>
        <dbReference type="EMBL" id="TKC98553.1"/>
    </source>
</evidence>
<dbReference type="InterPro" id="IPR002545">
    <property type="entry name" value="CheW-lke_dom"/>
</dbReference>
<dbReference type="Gene3D" id="2.40.50.180">
    <property type="entry name" value="CheA-289, Domain 4"/>
    <property type="match status" value="1"/>
</dbReference>
<dbReference type="PROSITE" id="PS50851">
    <property type="entry name" value="CHEW"/>
    <property type="match status" value="1"/>
</dbReference>
<dbReference type="Gene3D" id="2.30.30.40">
    <property type="entry name" value="SH3 Domains"/>
    <property type="match status" value="1"/>
</dbReference>
<organism evidence="2 3">
    <name type="scientific">Polyangium fumosum</name>
    <dbReference type="NCBI Taxonomy" id="889272"/>
    <lineage>
        <taxon>Bacteria</taxon>
        <taxon>Pseudomonadati</taxon>
        <taxon>Myxococcota</taxon>
        <taxon>Polyangia</taxon>
        <taxon>Polyangiales</taxon>
        <taxon>Polyangiaceae</taxon>
        <taxon>Polyangium</taxon>
    </lineage>
</organism>
<dbReference type="PANTHER" id="PTHR22617">
    <property type="entry name" value="CHEMOTAXIS SENSOR HISTIDINE KINASE-RELATED"/>
    <property type="match status" value="1"/>
</dbReference>
<dbReference type="InterPro" id="IPR039315">
    <property type="entry name" value="CheW"/>
</dbReference>
<reference evidence="2 3" key="1">
    <citation type="submission" date="2019-04" db="EMBL/GenBank/DDBJ databases">
        <authorList>
            <person name="Li Y."/>
            <person name="Wang J."/>
        </authorList>
    </citation>
    <scope>NUCLEOTIDE SEQUENCE [LARGE SCALE GENOMIC DNA]</scope>
    <source>
        <strain evidence="2 3">DSM 14668</strain>
    </source>
</reference>
<feature type="domain" description="CheW-like" evidence="1">
    <location>
        <begin position="9"/>
        <end position="148"/>
    </location>
</feature>
<evidence type="ECO:0000259" key="1">
    <source>
        <dbReference type="PROSITE" id="PS50851"/>
    </source>
</evidence>
<sequence length="166" mass="17651">MTMENPTGRRSFLLVRARSWICALPASSVIETMRPLAIDPLAHAPRFVAGLSVVRGEIVPVVSLSAVLGEGGERAEARRLVLVRAGERRMALLVEDVVGIEELDEARLDTLPPLLGEALPAEVERLGVLDGRALAVLDAARLLPEAVFASLPSADSLATALPPPPR</sequence>
<dbReference type="AlphaFoldDB" id="A0A4U1IX04"/>
<proteinExistence type="predicted"/>
<dbReference type="PANTHER" id="PTHR22617:SF23">
    <property type="entry name" value="CHEMOTAXIS PROTEIN CHEW"/>
    <property type="match status" value="1"/>
</dbReference>
<protein>
    <submittedName>
        <fullName evidence="2">Chemotaxis protein CheW</fullName>
    </submittedName>
</protein>
<dbReference type="GO" id="GO:0007165">
    <property type="term" value="P:signal transduction"/>
    <property type="evidence" value="ECO:0007669"/>
    <property type="project" value="InterPro"/>
</dbReference>
<name>A0A4U1IX04_9BACT</name>
<gene>
    <name evidence="2" type="ORF">E8A74_40895</name>
</gene>
<dbReference type="GO" id="GO:0005829">
    <property type="term" value="C:cytosol"/>
    <property type="evidence" value="ECO:0007669"/>
    <property type="project" value="TreeGrafter"/>
</dbReference>
<dbReference type="OrthoDB" id="5518172at2"/>
<dbReference type="SUPFAM" id="SSF50341">
    <property type="entry name" value="CheW-like"/>
    <property type="match status" value="1"/>
</dbReference>
<dbReference type="EMBL" id="SSMQ01000067">
    <property type="protein sequence ID" value="TKC98553.1"/>
    <property type="molecule type" value="Genomic_DNA"/>
</dbReference>
<dbReference type="Proteomes" id="UP000309215">
    <property type="component" value="Unassembled WGS sequence"/>
</dbReference>
<dbReference type="Pfam" id="PF01584">
    <property type="entry name" value="CheW"/>
    <property type="match status" value="1"/>
</dbReference>
<keyword evidence="3" id="KW-1185">Reference proteome</keyword>
<evidence type="ECO:0000313" key="3">
    <source>
        <dbReference type="Proteomes" id="UP000309215"/>
    </source>
</evidence>
<accession>A0A4U1IX04</accession>
<dbReference type="SMART" id="SM00260">
    <property type="entry name" value="CheW"/>
    <property type="match status" value="1"/>
</dbReference>
<comment type="caution">
    <text evidence="2">The sequence shown here is derived from an EMBL/GenBank/DDBJ whole genome shotgun (WGS) entry which is preliminary data.</text>
</comment>
<dbReference type="GO" id="GO:0006935">
    <property type="term" value="P:chemotaxis"/>
    <property type="evidence" value="ECO:0007669"/>
    <property type="project" value="InterPro"/>
</dbReference>
<dbReference type="InterPro" id="IPR036061">
    <property type="entry name" value="CheW-like_dom_sf"/>
</dbReference>